<evidence type="ECO:0000313" key="2">
    <source>
        <dbReference type="EMBL" id="SIR98858.1"/>
    </source>
</evidence>
<evidence type="ECO:0000313" key="3">
    <source>
        <dbReference type="Proteomes" id="UP000186914"/>
    </source>
</evidence>
<keyword evidence="2" id="KW-0808">Transferase</keyword>
<keyword evidence="1" id="KW-0812">Transmembrane</keyword>
<dbReference type="InterPro" id="IPR039535">
    <property type="entry name" value="ASST-like"/>
</dbReference>
<organism evidence="2 3">
    <name type="scientific">Haladaptatus litoreus</name>
    <dbReference type="NCBI Taxonomy" id="553468"/>
    <lineage>
        <taxon>Archaea</taxon>
        <taxon>Methanobacteriati</taxon>
        <taxon>Methanobacteriota</taxon>
        <taxon>Stenosarchaea group</taxon>
        <taxon>Halobacteria</taxon>
        <taxon>Halobacteriales</taxon>
        <taxon>Haladaptataceae</taxon>
        <taxon>Haladaptatus</taxon>
    </lineage>
</organism>
<name>A0A1N7FEL1_9EURY</name>
<dbReference type="Proteomes" id="UP000186914">
    <property type="component" value="Unassembled WGS sequence"/>
</dbReference>
<keyword evidence="3" id="KW-1185">Reference proteome</keyword>
<dbReference type="InterPro" id="IPR011042">
    <property type="entry name" value="6-blade_b-propeller_TolB-like"/>
</dbReference>
<keyword evidence="1" id="KW-0472">Membrane</keyword>
<reference evidence="3" key="1">
    <citation type="submission" date="2017-01" db="EMBL/GenBank/DDBJ databases">
        <authorList>
            <person name="Varghese N."/>
            <person name="Submissions S."/>
        </authorList>
    </citation>
    <scope>NUCLEOTIDE SEQUENCE [LARGE SCALE GENOMIC DNA]</scope>
    <source>
        <strain evidence="3">CGMCC 1.7737</strain>
    </source>
</reference>
<dbReference type="SUPFAM" id="SSF101898">
    <property type="entry name" value="NHL repeat"/>
    <property type="match status" value="1"/>
</dbReference>
<feature type="transmembrane region" description="Helical" evidence="1">
    <location>
        <begin position="414"/>
        <end position="436"/>
    </location>
</feature>
<gene>
    <name evidence="2" type="ORF">SAMN05421858_5018</name>
</gene>
<sequence>MFAILLMICISVLASGYTQQVSVADPGTTNGPHGITNVPADEITVVTDHKSPTVGSKLVALGPNKEVVYYNATLDYYSDVDPSPDGKFTVTYVGVEDIPKKQCDDKTRCRRIVIERLNMSTDEVDRLYSRVVPTYGGFQIPYTNRWHDIDRVNDTHFAVADIERDRVFIVNTSSEIITWQWQALAHYSYESGGPFPNDFTHVNDVEVLPDGRIMASIRNQDEVVFINRTSGVNESWTLGEEDNHTILFGQHNPDYIPKSQGGPAVIVADSHNDRAVEYQRVNGTWKQSWVWKDNRMQWTRDADRLPNGHTLITDTHGNRVIEVNKNGEIIWNAQLNFPYDAERLGTGDESAGGSSAQSARLTGRANLDGAMKDKTTATTDDGSSATLSTKMLTAVEDALPAKVLNAALYVMPGWFSVLEVITLFIGILIALIWSLVEVYWRGYRLRLPIDRV</sequence>
<protein>
    <submittedName>
        <fullName evidence="2">Arylsulfotransferase (ASST)</fullName>
    </submittedName>
</protein>
<evidence type="ECO:0000256" key="1">
    <source>
        <dbReference type="SAM" id="Phobius"/>
    </source>
</evidence>
<proteinExistence type="predicted"/>
<dbReference type="GO" id="GO:0016740">
    <property type="term" value="F:transferase activity"/>
    <property type="evidence" value="ECO:0007669"/>
    <property type="project" value="UniProtKB-KW"/>
</dbReference>
<keyword evidence="1" id="KW-1133">Transmembrane helix</keyword>
<dbReference type="AlphaFoldDB" id="A0A1N7FEL1"/>
<accession>A0A1N7FEL1</accession>
<dbReference type="Pfam" id="PF14269">
    <property type="entry name" value="Arylsulfotran_2"/>
    <property type="match status" value="1"/>
</dbReference>
<dbReference type="EMBL" id="FTNO01000008">
    <property type="protein sequence ID" value="SIR98858.1"/>
    <property type="molecule type" value="Genomic_DNA"/>
</dbReference>
<dbReference type="Gene3D" id="2.120.10.30">
    <property type="entry name" value="TolB, C-terminal domain"/>
    <property type="match status" value="1"/>
</dbReference>